<dbReference type="PANTHER" id="PTHR48070">
    <property type="entry name" value="ESTERASE OVCA2"/>
    <property type="match status" value="1"/>
</dbReference>
<dbReference type="InterPro" id="IPR029058">
    <property type="entry name" value="AB_hydrolase_fold"/>
</dbReference>
<evidence type="ECO:0000313" key="3">
    <source>
        <dbReference type="EMBL" id="KAJ2008599.1"/>
    </source>
</evidence>
<dbReference type="AlphaFoldDB" id="A0A9W8EKH1"/>
<dbReference type="InterPro" id="IPR050593">
    <property type="entry name" value="LovG"/>
</dbReference>
<dbReference type="InterPro" id="IPR005645">
    <property type="entry name" value="FSH-like_dom"/>
</dbReference>
<comment type="caution">
    <text evidence="3">The sequence shown here is derived from an EMBL/GenBank/DDBJ whole genome shotgun (WGS) entry which is preliminary data.</text>
</comment>
<dbReference type="SUPFAM" id="SSF53474">
    <property type="entry name" value="alpha/beta-Hydrolases"/>
    <property type="match status" value="1"/>
</dbReference>
<sequence>MPSWVRYSISIYPDGPIDVSSLRDALEDKSDSSDEKGGKTIELRGFTKTLQYVGKILNEQGPFDGILGFSQGGSLAVIISALLDGRDGPSFGVEVNHPPIKFVVLAGAFMADAPQYQYIYAKPLANVASMHMMGTYDTVVGVEKPRELLKMFTDPVAFEYDGGHYIPQMPKCIRTMTEFLVPLIPGIQQSADSNNASEGRTAQA</sequence>
<protein>
    <recommendedName>
        <fullName evidence="2">Serine hydrolase domain-containing protein</fullName>
    </recommendedName>
</protein>
<dbReference type="GO" id="GO:0005634">
    <property type="term" value="C:nucleus"/>
    <property type="evidence" value="ECO:0007669"/>
    <property type="project" value="TreeGrafter"/>
</dbReference>
<keyword evidence="4" id="KW-1185">Reference proteome</keyword>
<feature type="domain" description="Serine hydrolase" evidence="2">
    <location>
        <begin position="38"/>
        <end position="171"/>
    </location>
</feature>
<dbReference type="GO" id="GO:0016787">
    <property type="term" value="F:hydrolase activity"/>
    <property type="evidence" value="ECO:0007669"/>
    <property type="project" value="UniProtKB-KW"/>
</dbReference>
<proteinExistence type="predicted"/>
<reference evidence="3" key="1">
    <citation type="submission" date="2022-07" db="EMBL/GenBank/DDBJ databases">
        <title>Phylogenomic reconstructions and comparative analyses of Kickxellomycotina fungi.</title>
        <authorList>
            <person name="Reynolds N.K."/>
            <person name="Stajich J.E."/>
            <person name="Barry K."/>
            <person name="Grigoriev I.V."/>
            <person name="Crous P."/>
            <person name="Smith M.E."/>
        </authorList>
    </citation>
    <scope>NUCLEOTIDE SEQUENCE</scope>
    <source>
        <strain evidence="3">IMI 214461</strain>
    </source>
</reference>
<organism evidence="3 4">
    <name type="scientific">Coemansia thaxteri</name>
    <dbReference type="NCBI Taxonomy" id="2663907"/>
    <lineage>
        <taxon>Eukaryota</taxon>
        <taxon>Fungi</taxon>
        <taxon>Fungi incertae sedis</taxon>
        <taxon>Zoopagomycota</taxon>
        <taxon>Kickxellomycotina</taxon>
        <taxon>Kickxellomycetes</taxon>
        <taxon>Kickxellales</taxon>
        <taxon>Kickxellaceae</taxon>
        <taxon>Coemansia</taxon>
    </lineage>
</organism>
<name>A0A9W8EKH1_9FUNG</name>
<gene>
    <name evidence="3" type="ORF">H4R26_000075</name>
</gene>
<dbReference type="OrthoDB" id="2094269at2759"/>
<evidence type="ECO:0000313" key="4">
    <source>
        <dbReference type="Proteomes" id="UP001150907"/>
    </source>
</evidence>
<dbReference type="Proteomes" id="UP001150907">
    <property type="component" value="Unassembled WGS sequence"/>
</dbReference>
<dbReference type="EMBL" id="JANBQF010000002">
    <property type="protein sequence ID" value="KAJ2008599.1"/>
    <property type="molecule type" value="Genomic_DNA"/>
</dbReference>
<evidence type="ECO:0000256" key="1">
    <source>
        <dbReference type="ARBA" id="ARBA00022801"/>
    </source>
</evidence>
<evidence type="ECO:0000259" key="2">
    <source>
        <dbReference type="Pfam" id="PF03959"/>
    </source>
</evidence>
<dbReference type="Gene3D" id="3.40.50.1820">
    <property type="entry name" value="alpha/beta hydrolase"/>
    <property type="match status" value="1"/>
</dbReference>
<dbReference type="GO" id="GO:0005737">
    <property type="term" value="C:cytoplasm"/>
    <property type="evidence" value="ECO:0007669"/>
    <property type="project" value="TreeGrafter"/>
</dbReference>
<dbReference type="PANTHER" id="PTHR48070:SF6">
    <property type="entry name" value="ESTERASE OVCA2"/>
    <property type="match status" value="1"/>
</dbReference>
<accession>A0A9W8EKH1</accession>
<keyword evidence="1" id="KW-0378">Hydrolase</keyword>
<dbReference type="Pfam" id="PF03959">
    <property type="entry name" value="FSH1"/>
    <property type="match status" value="1"/>
</dbReference>